<keyword evidence="2" id="KW-1185">Reference proteome</keyword>
<reference evidence="1 2" key="2">
    <citation type="journal article" date="2013" name="Plant Cell Physiol.">
        <title>Rice Annotation Project Database (RAP-DB): an integrative and interactive database for rice genomics.</title>
        <authorList>
            <person name="Sakai H."/>
            <person name="Lee S.S."/>
            <person name="Tanaka T."/>
            <person name="Numa H."/>
            <person name="Kim J."/>
            <person name="Kawahara Y."/>
            <person name="Wakimoto H."/>
            <person name="Yang C.C."/>
            <person name="Iwamoto M."/>
            <person name="Abe T."/>
            <person name="Yamada Y."/>
            <person name="Muto A."/>
            <person name="Inokuchi H."/>
            <person name="Ikemura T."/>
            <person name="Matsumoto T."/>
            <person name="Sasaki T."/>
            <person name="Itoh T."/>
        </authorList>
    </citation>
    <scope>NUCLEOTIDE SEQUENCE [LARGE SCALE GENOMIC DNA]</scope>
    <source>
        <strain evidence="2">cv. Nipponbare</strain>
    </source>
</reference>
<reference evidence="1 2" key="3">
    <citation type="journal article" date="2013" name="Rice">
        <title>Improvement of the Oryza sativa Nipponbare reference genome using next generation sequence and optical map data.</title>
        <authorList>
            <person name="Kawahara Y."/>
            <person name="de la Bastide M."/>
            <person name="Hamilton J.P."/>
            <person name="Kanamori H."/>
            <person name="McCombie W.R."/>
            <person name="Ouyang S."/>
            <person name="Schwartz D.C."/>
            <person name="Tanaka T."/>
            <person name="Wu J."/>
            <person name="Zhou S."/>
            <person name="Childs K.L."/>
            <person name="Davidson R.M."/>
            <person name="Lin H."/>
            <person name="Quesada-Ocampo L."/>
            <person name="Vaillancourt B."/>
            <person name="Sakai H."/>
            <person name="Lee S.S."/>
            <person name="Kim J."/>
            <person name="Numa H."/>
            <person name="Itoh T."/>
            <person name="Buell C.R."/>
            <person name="Matsumoto T."/>
        </authorList>
    </citation>
    <scope>NUCLEOTIDE SEQUENCE [LARGE SCALE GENOMIC DNA]</scope>
    <source>
        <strain evidence="2">cv. Nipponbare</strain>
    </source>
</reference>
<dbReference type="EMBL" id="AP014968">
    <property type="protein sequence ID" value="BAT15838.1"/>
    <property type="molecule type" value="Genomic_DNA"/>
</dbReference>
<dbReference type="AlphaFoldDB" id="A0A0P0Y6R0"/>
<gene>
    <name evidence="1" type="ordered locus">Os12g0140550</name>
    <name evidence="1" type="ORF">OSNPB_120140550</name>
</gene>
<organism evidence="1 2">
    <name type="scientific">Oryza sativa subsp. japonica</name>
    <name type="common">Rice</name>
    <dbReference type="NCBI Taxonomy" id="39947"/>
    <lineage>
        <taxon>Eukaryota</taxon>
        <taxon>Viridiplantae</taxon>
        <taxon>Streptophyta</taxon>
        <taxon>Embryophyta</taxon>
        <taxon>Tracheophyta</taxon>
        <taxon>Spermatophyta</taxon>
        <taxon>Magnoliopsida</taxon>
        <taxon>Liliopsida</taxon>
        <taxon>Poales</taxon>
        <taxon>Poaceae</taxon>
        <taxon>BOP clade</taxon>
        <taxon>Oryzoideae</taxon>
        <taxon>Oryzeae</taxon>
        <taxon>Oryzinae</taxon>
        <taxon>Oryza</taxon>
        <taxon>Oryza sativa</taxon>
    </lineage>
</organism>
<dbReference type="PaxDb" id="39947-A0A0P0Y6R0"/>
<reference evidence="2" key="1">
    <citation type="journal article" date="2005" name="Nature">
        <title>The map-based sequence of the rice genome.</title>
        <authorList>
            <consortium name="International rice genome sequencing project (IRGSP)"/>
            <person name="Matsumoto T."/>
            <person name="Wu J."/>
            <person name="Kanamori H."/>
            <person name="Katayose Y."/>
            <person name="Fujisawa M."/>
            <person name="Namiki N."/>
            <person name="Mizuno H."/>
            <person name="Yamamoto K."/>
            <person name="Antonio B.A."/>
            <person name="Baba T."/>
            <person name="Sakata K."/>
            <person name="Nagamura Y."/>
            <person name="Aoki H."/>
            <person name="Arikawa K."/>
            <person name="Arita K."/>
            <person name="Bito T."/>
            <person name="Chiden Y."/>
            <person name="Fujitsuka N."/>
            <person name="Fukunaka R."/>
            <person name="Hamada M."/>
            <person name="Harada C."/>
            <person name="Hayashi A."/>
            <person name="Hijishita S."/>
            <person name="Honda M."/>
            <person name="Hosokawa S."/>
            <person name="Ichikawa Y."/>
            <person name="Idonuma A."/>
            <person name="Iijima M."/>
            <person name="Ikeda M."/>
            <person name="Ikeno M."/>
            <person name="Ito K."/>
            <person name="Ito S."/>
            <person name="Ito T."/>
            <person name="Ito Y."/>
            <person name="Ito Y."/>
            <person name="Iwabuchi A."/>
            <person name="Kamiya K."/>
            <person name="Karasawa W."/>
            <person name="Kurita K."/>
            <person name="Katagiri S."/>
            <person name="Kikuta A."/>
            <person name="Kobayashi H."/>
            <person name="Kobayashi N."/>
            <person name="Machita K."/>
            <person name="Maehara T."/>
            <person name="Masukawa M."/>
            <person name="Mizubayashi T."/>
            <person name="Mukai Y."/>
            <person name="Nagasaki H."/>
            <person name="Nagata Y."/>
            <person name="Naito S."/>
            <person name="Nakashima M."/>
            <person name="Nakama Y."/>
            <person name="Nakamichi Y."/>
            <person name="Nakamura M."/>
            <person name="Meguro A."/>
            <person name="Negishi M."/>
            <person name="Ohta I."/>
            <person name="Ohta T."/>
            <person name="Okamoto M."/>
            <person name="Ono N."/>
            <person name="Saji S."/>
            <person name="Sakaguchi M."/>
            <person name="Sakai K."/>
            <person name="Shibata M."/>
            <person name="Shimokawa T."/>
            <person name="Song J."/>
            <person name="Takazaki Y."/>
            <person name="Terasawa K."/>
            <person name="Tsugane M."/>
            <person name="Tsuji K."/>
            <person name="Ueda S."/>
            <person name="Waki K."/>
            <person name="Yamagata H."/>
            <person name="Yamamoto M."/>
            <person name="Yamamoto S."/>
            <person name="Yamane H."/>
            <person name="Yoshiki S."/>
            <person name="Yoshihara R."/>
            <person name="Yukawa K."/>
            <person name="Zhong H."/>
            <person name="Yano M."/>
            <person name="Yuan Q."/>
            <person name="Ouyang S."/>
            <person name="Liu J."/>
            <person name="Jones K.M."/>
            <person name="Gansberger K."/>
            <person name="Moffat K."/>
            <person name="Hill J."/>
            <person name="Bera J."/>
            <person name="Fadrosh D."/>
            <person name="Jin S."/>
            <person name="Johri S."/>
            <person name="Kim M."/>
            <person name="Overton L."/>
            <person name="Reardon M."/>
            <person name="Tsitrin T."/>
            <person name="Vuong H."/>
            <person name="Weaver B."/>
            <person name="Ciecko A."/>
            <person name="Tallon L."/>
            <person name="Jackson J."/>
            <person name="Pai G."/>
            <person name="Aken S.V."/>
            <person name="Utterback T."/>
            <person name="Reidmuller S."/>
            <person name="Feldblyum T."/>
            <person name="Hsiao J."/>
            <person name="Zismann V."/>
            <person name="Iobst S."/>
            <person name="de Vazeille A.R."/>
            <person name="Buell C.R."/>
            <person name="Ying K."/>
            <person name="Li Y."/>
            <person name="Lu T."/>
            <person name="Huang Y."/>
            <person name="Zhao Q."/>
            <person name="Feng Q."/>
            <person name="Zhang L."/>
            <person name="Zhu J."/>
            <person name="Weng Q."/>
            <person name="Mu J."/>
            <person name="Lu Y."/>
            <person name="Fan D."/>
            <person name="Liu Y."/>
            <person name="Guan J."/>
            <person name="Zhang Y."/>
            <person name="Yu S."/>
            <person name="Liu X."/>
            <person name="Zhang Y."/>
            <person name="Hong G."/>
            <person name="Han B."/>
            <person name="Choisne N."/>
            <person name="Demange N."/>
            <person name="Orjeda G."/>
            <person name="Samain S."/>
            <person name="Cattolico L."/>
            <person name="Pelletier E."/>
            <person name="Couloux A."/>
            <person name="Segurens B."/>
            <person name="Wincker P."/>
            <person name="D'Hont A."/>
            <person name="Scarpelli C."/>
            <person name="Weissenbach J."/>
            <person name="Salanoubat M."/>
            <person name="Quetier F."/>
            <person name="Yu Y."/>
            <person name="Kim H.R."/>
            <person name="Rambo T."/>
            <person name="Currie J."/>
            <person name="Collura K."/>
            <person name="Luo M."/>
            <person name="Yang T."/>
            <person name="Ammiraju J.S.S."/>
            <person name="Engler F."/>
            <person name="Soderlund C."/>
            <person name="Wing R.A."/>
            <person name="Palmer L.E."/>
            <person name="de la Bastide M."/>
            <person name="Spiegel L."/>
            <person name="Nascimento L."/>
            <person name="Zutavern T."/>
            <person name="O'Shaughnessy A."/>
            <person name="Dike S."/>
            <person name="Dedhia N."/>
            <person name="Preston R."/>
            <person name="Balija V."/>
            <person name="McCombie W.R."/>
            <person name="Chow T."/>
            <person name="Chen H."/>
            <person name="Chung M."/>
            <person name="Chen C."/>
            <person name="Shaw J."/>
            <person name="Wu H."/>
            <person name="Hsiao K."/>
            <person name="Chao Y."/>
            <person name="Chu M."/>
            <person name="Cheng C."/>
            <person name="Hour A."/>
            <person name="Lee P."/>
            <person name="Lin S."/>
            <person name="Lin Y."/>
            <person name="Liou J."/>
            <person name="Liu S."/>
            <person name="Hsing Y."/>
            <person name="Raghuvanshi S."/>
            <person name="Mohanty A."/>
            <person name="Bharti A.K."/>
            <person name="Gaur A."/>
            <person name="Gupta V."/>
            <person name="Kumar D."/>
            <person name="Ravi V."/>
            <person name="Vij S."/>
            <person name="Kapur A."/>
            <person name="Khurana P."/>
            <person name="Khurana P."/>
            <person name="Khurana J.P."/>
            <person name="Tyagi A.K."/>
            <person name="Gaikwad K."/>
            <person name="Singh A."/>
            <person name="Dalal V."/>
            <person name="Srivastava S."/>
            <person name="Dixit A."/>
            <person name="Pal A.K."/>
            <person name="Ghazi I.A."/>
            <person name="Yadav M."/>
            <person name="Pandit A."/>
            <person name="Bhargava A."/>
            <person name="Sureshbabu K."/>
            <person name="Batra K."/>
            <person name="Sharma T.R."/>
            <person name="Mohapatra T."/>
            <person name="Singh N.K."/>
            <person name="Messing J."/>
            <person name="Nelson A.B."/>
            <person name="Fuks G."/>
            <person name="Kavchok S."/>
            <person name="Keizer G."/>
            <person name="Linton E."/>
            <person name="Llaca V."/>
            <person name="Song R."/>
            <person name="Tanyolac B."/>
            <person name="Young S."/>
            <person name="Ho-Il K."/>
            <person name="Hahn J.H."/>
            <person name="Sangsakoo G."/>
            <person name="Vanavichit A."/>
            <person name="de Mattos Luiz.A.T."/>
            <person name="Zimmer P.D."/>
            <person name="Malone G."/>
            <person name="Dellagostin O."/>
            <person name="de Oliveira A.C."/>
            <person name="Bevan M."/>
            <person name="Bancroft I."/>
            <person name="Minx P."/>
            <person name="Cordum H."/>
            <person name="Wilson R."/>
            <person name="Cheng Z."/>
            <person name="Jin W."/>
            <person name="Jiang J."/>
            <person name="Leong S.A."/>
            <person name="Iwama H."/>
            <person name="Gojobori T."/>
            <person name="Itoh T."/>
            <person name="Niimura Y."/>
            <person name="Fujii Y."/>
            <person name="Habara T."/>
            <person name="Sakai H."/>
            <person name="Sato Y."/>
            <person name="Wilson G."/>
            <person name="Kumar K."/>
            <person name="McCouch S."/>
            <person name="Juretic N."/>
            <person name="Hoen D."/>
            <person name="Wright S."/>
            <person name="Bruskiewich R."/>
            <person name="Bureau T."/>
            <person name="Miyao A."/>
            <person name="Hirochika H."/>
            <person name="Nishikawa T."/>
            <person name="Kadowaki K."/>
            <person name="Sugiura M."/>
            <person name="Burr B."/>
            <person name="Sasaki T."/>
        </authorList>
    </citation>
    <scope>NUCLEOTIDE SEQUENCE [LARGE SCALE GENOMIC DNA]</scope>
    <source>
        <strain evidence="2">cv. Nipponbare</strain>
    </source>
</reference>
<dbReference type="InParanoid" id="A0A0P0Y6R0"/>
<sequence length="89" mass="10112">MFATPAVPNLTAISVPRTNCPCKKSSEFCAFDFVSDRVLCAFNFVCDRVEWILCMCVPARRSFGCRPGGGACGGRGGRRWRWRRRWRTC</sequence>
<protein>
    <submittedName>
        <fullName evidence="1">Os12g0140550 protein</fullName>
    </submittedName>
</protein>
<name>A0A0P0Y6R0_ORYSJ</name>
<dbReference type="Gramene" id="Os12t0140550-00">
    <property type="protein sequence ID" value="Os12t0140550-00"/>
    <property type="gene ID" value="Os12g0140550"/>
</dbReference>
<accession>A0A0P0Y6R0</accession>
<proteinExistence type="predicted"/>
<dbReference type="Proteomes" id="UP000059680">
    <property type="component" value="Chromosome 12"/>
</dbReference>
<evidence type="ECO:0000313" key="1">
    <source>
        <dbReference type="EMBL" id="BAT15838.1"/>
    </source>
</evidence>
<evidence type="ECO:0000313" key="2">
    <source>
        <dbReference type="Proteomes" id="UP000059680"/>
    </source>
</evidence>